<evidence type="ECO:0008006" key="5">
    <source>
        <dbReference type="Google" id="ProtNLM"/>
    </source>
</evidence>
<proteinExistence type="predicted"/>
<feature type="region of interest" description="Disordered" evidence="1">
    <location>
        <begin position="59"/>
        <end position="140"/>
    </location>
</feature>
<evidence type="ECO:0000313" key="4">
    <source>
        <dbReference type="Proteomes" id="UP000238563"/>
    </source>
</evidence>
<dbReference type="Proteomes" id="UP000238563">
    <property type="component" value="Unassembled WGS sequence"/>
</dbReference>
<comment type="caution">
    <text evidence="3">The sequence shown here is derived from an EMBL/GenBank/DDBJ whole genome shotgun (WGS) entry which is preliminary data.</text>
</comment>
<keyword evidence="4" id="KW-1185">Reference proteome</keyword>
<evidence type="ECO:0000256" key="1">
    <source>
        <dbReference type="SAM" id="MobiDB-lite"/>
    </source>
</evidence>
<dbReference type="AlphaFoldDB" id="A0A2S9JCH0"/>
<name>A0A2S9JCH0_9HYPH</name>
<protein>
    <recommendedName>
        <fullName evidence="5">Biotin transporter BioY</fullName>
    </recommendedName>
</protein>
<keyword evidence="2" id="KW-0812">Transmembrane</keyword>
<reference evidence="3 4" key="1">
    <citation type="submission" date="2018-02" db="EMBL/GenBank/DDBJ databases">
        <title>The draft genome of Phyllobacterium myrsinacearum DSM5892.</title>
        <authorList>
            <person name="Li L."/>
            <person name="Liu L."/>
            <person name="Zhang X."/>
            <person name="Wang T."/>
        </authorList>
    </citation>
    <scope>NUCLEOTIDE SEQUENCE [LARGE SCALE GENOMIC DNA]</scope>
    <source>
        <strain evidence="3 4">DSM 5892</strain>
    </source>
</reference>
<gene>
    <name evidence="3" type="ORF">C5750_21380</name>
</gene>
<keyword evidence="2" id="KW-0472">Membrane</keyword>
<feature type="compositionally biased region" description="Basic and acidic residues" evidence="1">
    <location>
        <begin position="59"/>
        <end position="71"/>
    </location>
</feature>
<feature type="region of interest" description="Disordered" evidence="1">
    <location>
        <begin position="175"/>
        <end position="196"/>
    </location>
</feature>
<sequence length="348" mass="37285">MEAIEQAIRNAFAKADVSNPAVRQKIYESAWTAHERSLIANGALDETEREERREHLKATITRIEGESRDAPRVAPEPVAERREPSMSAGPAQSRQAASSRVEPSMGGSLDSDLGPADNSRADNYRPAYNQPRVKKTRERQKARGLTKFVIMVAILLVAIGLLWLVASGLINSKPSGSTPPASSAGPAVGSHEPMKGGQLAAEGNWISIFDPSDMTRVSMAGRATASVAGDNLQKFVRIKSPGQNDDISFQVGQGVLQQLAGKHAIFDIIAKAEDGSATQMAVSCDFGALGDCGRKRYDVTDASNEYLFELQFPEGKKPGAGGIIKINSDIARTGKAIDIFSIRVLVAN</sequence>
<feature type="transmembrane region" description="Helical" evidence="2">
    <location>
        <begin position="144"/>
        <end position="166"/>
    </location>
</feature>
<dbReference type="EMBL" id="PVBT01000007">
    <property type="protein sequence ID" value="PRD50507.1"/>
    <property type="molecule type" value="Genomic_DNA"/>
</dbReference>
<feature type="compositionally biased region" description="Low complexity" evidence="1">
    <location>
        <begin position="175"/>
        <end position="190"/>
    </location>
</feature>
<keyword evidence="2" id="KW-1133">Transmembrane helix</keyword>
<evidence type="ECO:0000256" key="2">
    <source>
        <dbReference type="SAM" id="Phobius"/>
    </source>
</evidence>
<organism evidence="3 4">
    <name type="scientific">Phyllobacterium myrsinacearum</name>
    <dbReference type="NCBI Taxonomy" id="28101"/>
    <lineage>
        <taxon>Bacteria</taxon>
        <taxon>Pseudomonadati</taxon>
        <taxon>Pseudomonadota</taxon>
        <taxon>Alphaproteobacteria</taxon>
        <taxon>Hyphomicrobiales</taxon>
        <taxon>Phyllobacteriaceae</taxon>
        <taxon>Phyllobacterium</taxon>
    </lineage>
</organism>
<evidence type="ECO:0000313" key="3">
    <source>
        <dbReference type="EMBL" id="PRD50507.1"/>
    </source>
</evidence>
<accession>A0A2S9JCH0</accession>